<dbReference type="Gene3D" id="3.10.105.10">
    <property type="entry name" value="Dipeptide-binding Protein, Domain 3"/>
    <property type="match status" value="1"/>
</dbReference>
<dbReference type="AlphaFoldDB" id="A0A250JD99"/>
<feature type="signal peptide" evidence="1">
    <location>
        <begin position="1"/>
        <end position="21"/>
    </location>
</feature>
<dbReference type="GO" id="GO:1904680">
    <property type="term" value="F:peptide transmembrane transporter activity"/>
    <property type="evidence" value="ECO:0007669"/>
    <property type="project" value="TreeGrafter"/>
</dbReference>
<evidence type="ECO:0000256" key="1">
    <source>
        <dbReference type="SAM" id="SignalP"/>
    </source>
</evidence>
<accession>A0A250JD99</accession>
<gene>
    <name evidence="2" type="ORF">CYFUS_007026</name>
</gene>
<dbReference type="SUPFAM" id="SSF53850">
    <property type="entry name" value="Periplasmic binding protein-like II"/>
    <property type="match status" value="1"/>
</dbReference>
<organism evidence="2 3">
    <name type="scientific">Cystobacter fuscus</name>
    <dbReference type="NCBI Taxonomy" id="43"/>
    <lineage>
        <taxon>Bacteria</taxon>
        <taxon>Pseudomonadati</taxon>
        <taxon>Myxococcota</taxon>
        <taxon>Myxococcia</taxon>
        <taxon>Myxococcales</taxon>
        <taxon>Cystobacterineae</taxon>
        <taxon>Archangiaceae</taxon>
        <taxon>Cystobacter</taxon>
    </lineage>
</organism>
<sequence>MTLRSALLASLLLLGATPARAAGRIPYGGELRLAHTGPATPTVPALADTPLEATLLGLVSRSVCQLTPEGQAAPALALSMSRPFPQVVRLVLPSPAQAQALAQAWTRLSSPEEASPYRALLFPLRDEGRRLSATGDTLELTLAFPWPDQERALCHPTLAPPRSSAAALGPFSYSIATAQTLDARLSWPPGRPYLDTLRARATDERGLARLLSTHGTQVALGVPPDPGSSTGAALYATYLAWSPRRVPTEFRQAVENALDREDLTRLFVRGPAEPMPHLLPAALMPKAAGPRPPRPPAPAGGRQVTLLHDADNEDQRAVAERLQVKLHDQGYTVALTALPRAELRARWAKGDYELMLHSLLLPPVPGPALAVVLDAAGRKDLLGVELPRIGALPDAAARDARVRERALVLAPTLPLLPLYAQGLALRAEPEVGGLVFDAQGLPVLEGVWLAPAPAAGGSGGRR</sequence>
<feature type="chain" id="PRO_5012400034" evidence="1">
    <location>
        <begin position="22"/>
        <end position="462"/>
    </location>
</feature>
<dbReference type="EMBL" id="CP022098">
    <property type="protein sequence ID" value="ATB41560.1"/>
    <property type="molecule type" value="Genomic_DNA"/>
</dbReference>
<dbReference type="PANTHER" id="PTHR30290">
    <property type="entry name" value="PERIPLASMIC BINDING COMPONENT OF ABC TRANSPORTER"/>
    <property type="match status" value="1"/>
</dbReference>
<evidence type="ECO:0000313" key="2">
    <source>
        <dbReference type="EMBL" id="ATB41560.1"/>
    </source>
</evidence>
<keyword evidence="1" id="KW-0732">Signal</keyword>
<protein>
    <submittedName>
        <fullName evidence="2">Peptide ABC transporter substrate-binding protein</fullName>
    </submittedName>
</protein>
<dbReference type="KEGG" id="cfus:CYFUS_007026"/>
<evidence type="ECO:0000313" key="3">
    <source>
        <dbReference type="Proteomes" id="UP000217257"/>
    </source>
</evidence>
<dbReference type="PANTHER" id="PTHR30290:SF65">
    <property type="entry name" value="MONOACYL PHOSPHATIDYLINOSITOL TETRAMANNOSIDE-BINDING PROTEIN LPQW-RELATED"/>
    <property type="match status" value="1"/>
</dbReference>
<name>A0A250JD99_9BACT</name>
<dbReference type="InterPro" id="IPR039424">
    <property type="entry name" value="SBP_5"/>
</dbReference>
<proteinExistence type="predicted"/>
<dbReference type="Proteomes" id="UP000217257">
    <property type="component" value="Chromosome"/>
</dbReference>
<dbReference type="RefSeq" id="WP_095989264.1">
    <property type="nucleotide sequence ID" value="NZ_CP022098.1"/>
</dbReference>
<dbReference type="GO" id="GO:0015833">
    <property type="term" value="P:peptide transport"/>
    <property type="evidence" value="ECO:0007669"/>
    <property type="project" value="TreeGrafter"/>
</dbReference>
<reference evidence="2 3" key="1">
    <citation type="submission" date="2017-06" db="EMBL/GenBank/DDBJ databases">
        <title>Sequencing and comparative analysis of myxobacterial genomes.</title>
        <authorList>
            <person name="Rupp O."/>
            <person name="Goesmann A."/>
            <person name="Sogaard-Andersen L."/>
        </authorList>
    </citation>
    <scope>NUCLEOTIDE SEQUENCE [LARGE SCALE GENOMIC DNA]</scope>
    <source>
        <strain evidence="2 3">DSM 52655</strain>
    </source>
</reference>